<keyword evidence="4" id="KW-0788">Thiol protease</keyword>
<keyword evidence="9" id="KW-1185">Reference proteome</keyword>
<dbReference type="PROSITE" id="PS50203">
    <property type="entry name" value="CALPAIN_CAT"/>
    <property type="match status" value="1"/>
</dbReference>
<dbReference type="EMBL" id="GG738870">
    <property type="protein sequence ID" value="EFC44016.1"/>
    <property type="molecule type" value="Genomic_DNA"/>
</dbReference>
<dbReference type="PANTHER" id="PTHR10183">
    <property type="entry name" value="CALPAIN"/>
    <property type="match status" value="1"/>
</dbReference>
<evidence type="ECO:0000313" key="8">
    <source>
        <dbReference type="EMBL" id="EFC44016.1"/>
    </source>
</evidence>
<sequence length="600" mass="69024">MGGIVASKPTINLSEEPLTTLVDPTFPKLLFDHFDKVTDFFNDKIAEVECFEKVVENYSHYYHNIYDIHSFKKKLQKTENVPSHLDICRKVAQGFEDCGKDYYKIYEDLDSILTKIRLLKITLKEYVNSAKVEETNLNYELENANKDVENSKLKETKLTLSVIEAQSENDQPKVDRLQIQLKQANSDTESFEKTFETINNQRKRKLTNILTHLEIMEKKRFIELKELASNFSKVQFDVLEFESHTTETCEKGIDDISEESEIKYFIAKCTKGDINQIKDDVPTPKIQIAQIAYFNKILSDPEDPDKVDLGVWLKNSSDKVKEEIESSKPFTDSEFPPNHNSVVGLQTITKRLDLTWKRATDVYKQLKFGEFSPDNIAPRKGDSWLLSYLYCIAQKPELVSKLFSVNELNTAGIYEVNLCVGGEFTKVIIDDHFPFDKDNVPHFGASKKEELWVPLVVKAFAKAVGCFLKLEANFYYLGFQVLTGYPNYDIIFNDTNSKKPSFLDACWTAVNQAPKKGYLINCFSRFDVDKGLDPSASYIVLDSYSKDDVKLLQLANPWKSTQWNGDWNDSDPMWTEEMKSLIQSFIEKKNTFSSSSAIRK</sequence>
<comment type="caution">
    <text evidence="6">Lacks conserved residue(s) required for the propagation of feature annotation.</text>
</comment>
<accession>D2VGR9</accession>
<dbReference type="InterPro" id="IPR027267">
    <property type="entry name" value="AH/BAR_dom_sf"/>
</dbReference>
<feature type="domain" description="Calpain catalytic" evidence="7">
    <location>
        <begin position="329"/>
        <end position="592"/>
    </location>
</feature>
<dbReference type="InterPro" id="IPR001300">
    <property type="entry name" value="Peptidase_C2_calpain_cat"/>
</dbReference>
<dbReference type="Pfam" id="PF00648">
    <property type="entry name" value="Peptidase_C2"/>
    <property type="match status" value="1"/>
</dbReference>
<dbReference type="InParanoid" id="D2VGR9"/>
<dbReference type="PANTHER" id="PTHR10183:SF379">
    <property type="entry name" value="CALPAIN-5"/>
    <property type="match status" value="1"/>
</dbReference>
<keyword evidence="3" id="KW-0378">Hydrolase</keyword>
<feature type="active site" evidence="5">
    <location>
        <position position="556"/>
    </location>
</feature>
<evidence type="ECO:0000256" key="4">
    <source>
        <dbReference type="ARBA" id="ARBA00022807"/>
    </source>
</evidence>
<evidence type="ECO:0000256" key="5">
    <source>
        <dbReference type="PIRSR" id="PIRSR622684-1"/>
    </source>
</evidence>
<name>D2VGR9_NAEGR</name>
<dbReference type="VEuPathDB" id="AmoebaDB:NAEGRDRAFT_49404"/>
<protein>
    <submittedName>
        <fullName evidence="8">Predicted protein</fullName>
    </submittedName>
</protein>
<dbReference type="GO" id="GO:0006508">
    <property type="term" value="P:proteolysis"/>
    <property type="evidence" value="ECO:0007669"/>
    <property type="project" value="UniProtKB-KW"/>
</dbReference>
<evidence type="ECO:0000259" key="7">
    <source>
        <dbReference type="PROSITE" id="PS50203"/>
    </source>
</evidence>
<reference evidence="8 9" key="1">
    <citation type="journal article" date="2010" name="Cell">
        <title>The genome of Naegleria gruberi illuminates early eukaryotic versatility.</title>
        <authorList>
            <person name="Fritz-Laylin L.K."/>
            <person name="Prochnik S.E."/>
            <person name="Ginger M.L."/>
            <person name="Dacks J.B."/>
            <person name="Carpenter M.L."/>
            <person name="Field M.C."/>
            <person name="Kuo A."/>
            <person name="Paredez A."/>
            <person name="Chapman J."/>
            <person name="Pham J."/>
            <person name="Shu S."/>
            <person name="Neupane R."/>
            <person name="Cipriano M."/>
            <person name="Mancuso J."/>
            <person name="Tu H."/>
            <person name="Salamov A."/>
            <person name="Lindquist E."/>
            <person name="Shapiro H."/>
            <person name="Lucas S."/>
            <person name="Grigoriev I.V."/>
            <person name="Cande W.Z."/>
            <person name="Fulton C."/>
            <person name="Rokhsar D.S."/>
            <person name="Dawson S.C."/>
        </authorList>
    </citation>
    <scope>NUCLEOTIDE SEQUENCE [LARGE SCALE GENOMIC DNA]</scope>
    <source>
        <strain evidence="8 9">NEG-M</strain>
    </source>
</reference>
<keyword evidence="2" id="KW-0645">Protease</keyword>
<evidence type="ECO:0000256" key="3">
    <source>
        <dbReference type="ARBA" id="ARBA00022801"/>
    </source>
</evidence>
<evidence type="ECO:0000256" key="2">
    <source>
        <dbReference type="ARBA" id="ARBA00022670"/>
    </source>
</evidence>
<dbReference type="GO" id="GO:0004198">
    <property type="term" value="F:calcium-dependent cysteine-type endopeptidase activity"/>
    <property type="evidence" value="ECO:0007669"/>
    <property type="project" value="InterPro"/>
</dbReference>
<gene>
    <name evidence="8" type="ORF">NAEGRDRAFT_49404</name>
</gene>
<comment type="similarity">
    <text evidence="1">Belongs to the peptidase C2 family.</text>
</comment>
<dbReference type="KEGG" id="ngr:NAEGRDRAFT_49404"/>
<dbReference type="InterPro" id="IPR022684">
    <property type="entry name" value="Calpain_cysteine_protease"/>
</dbReference>
<dbReference type="eggNOG" id="KOG0045">
    <property type="taxonomic scope" value="Eukaryota"/>
</dbReference>
<dbReference type="InterPro" id="IPR038765">
    <property type="entry name" value="Papain-like_cys_pep_sf"/>
</dbReference>
<dbReference type="STRING" id="5762.D2VGR9"/>
<dbReference type="RefSeq" id="XP_002676760.1">
    <property type="nucleotide sequence ID" value="XM_002676714.1"/>
</dbReference>
<dbReference type="GeneID" id="8848030"/>
<proteinExistence type="inferred from homology"/>
<dbReference type="OMA" id="NLCVGGE"/>
<dbReference type="OrthoDB" id="424753at2759"/>
<dbReference type="Proteomes" id="UP000006671">
    <property type="component" value="Unassembled WGS sequence"/>
</dbReference>
<dbReference type="SUPFAM" id="SSF54001">
    <property type="entry name" value="Cysteine proteinases"/>
    <property type="match status" value="1"/>
</dbReference>
<evidence type="ECO:0000313" key="9">
    <source>
        <dbReference type="Proteomes" id="UP000006671"/>
    </source>
</evidence>
<organism evidence="9">
    <name type="scientific">Naegleria gruberi</name>
    <name type="common">Amoeba</name>
    <dbReference type="NCBI Taxonomy" id="5762"/>
    <lineage>
        <taxon>Eukaryota</taxon>
        <taxon>Discoba</taxon>
        <taxon>Heterolobosea</taxon>
        <taxon>Tetramitia</taxon>
        <taxon>Eutetramitia</taxon>
        <taxon>Vahlkampfiidae</taxon>
        <taxon>Naegleria</taxon>
    </lineage>
</organism>
<dbReference type="AlphaFoldDB" id="D2VGR9"/>
<evidence type="ECO:0000256" key="6">
    <source>
        <dbReference type="PROSITE-ProRule" id="PRU00239"/>
    </source>
</evidence>
<evidence type="ECO:0000256" key="1">
    <source>
        <dbReference type="ARBA" id="ARBA00007623"/>
    </source>
</evidence>
<dbReference type="SUPFAM" id="SSF103657">
    <property type="entry name" value="BAR/IMD domain-like"/>
    <property type="match status" value="1"/>
</dbReference>
<dbReference type="SMART" id="SM00230">
    <property type="entry name" value="CysPc"/>
    <property type="match status" value="1"/>
</dbReference>
<dbReference type="Gene3D" id="1.20.1270.60">
    <property type="entry name" value="Arfaptin homology (AH) domain/BAR domain"/>
    <property type="match status" value="1"/>
</dbReference>
<dbReference type="Gene3D" id="3.90.70.10">
    <property type="entry name" value="Cysteine proteinases"/>
    <property type="match status" value="1"/>
</dbReference>